<protein>
    <submittedName>
        <fullName evidence="2">Fe-S oxidoreductase</fullName>
    </submittedName>
</protein>
<reference evidence="2" key="2">
    <citation type="submission" date="2020-09" db="EMBL/GenBank/DDBJ databases">
        <authorList>
            <person name="Sun Q."/>
            <person name="Ohkuma M."/>
        </authorList>
    </citation>
    <scope>NUCLEOTIDE SEQUENCE</scope>
    <source>
        <strain evidence="2">JCM 10088</strain>
    </source>
</reference>
<name>A0A830GVI1_9CREN</name>
<evidence type="ECO:0000313" key="2">
    <source>
        <dbReference type="EMBL" id="GGP19123.1"/>
    </source>
</evidence>
<evidence type="ECO:0000259" key="1">
    <source>
        <dbReference type="Pfam" id="PF02754"/>
    </source>
</evidence>
<dbReference type="GO" id="GO:0016491">
    <property type="term" value="F:oxidoreductase activity"/>
    <property type="evidence" value="ECO:0007669"/>
    <property type="project" value="UniProtKB-ARBA"/>
</dbReference>
<sequence length="309" mass="33447">MEGTGVESWLRALGDILIGNLRSTMLPLPVDKGVCTRWAEGLGVPRGGDTIIYTSCLYQLVPAINKLVSLVGAASRVPELARRAPLGLMRALTKPDEAEVERMNGVVRRIAGLLRRSGVEFGYLYEEEPYSGALLYELGFEEAFKEYSAVVARALGRARRVITIDPHTHNLLKNVLPKYQRLDADVVNYMELVRGVKPSGAVEGGVVVHDSCLYSRYLGLRDAPRRLLNEAGVARREDPYVTGVATSMCCGGPVESINPSLSNSIAAARARDLSRLSKTIVVACPICLGNLSRNAPSGVRVVDLAEAIS</sequence>
<dbReference type="AlphaFoldDB" id="A0A830GVI1"/>
<accession>A0A830GVI1</accession>
<dbReference type="EMBL" id="BMNL01000001">
    <property type="protein sequence ID" value="GGP19123.1"/>
    <property type="molecule type" value="Genomic_DNA"/>
</dbReference>
<feature type="domain" description="Cysteine-rich" evidence="1">
    <location>
        <begin position="206"/>
        <end position="291"/>
    </location>
</feature>
<dbReference type="GO" id="GO:0005886">
    <property type="term" value="C:plasma membrane"/>
    <property type="evidence" value="ECO:0007669"/>
    <property type="project" value="TreeGrafter"/>
</dbReference>
<comment type="caution">
    <text evidence="2">The sequence shown here is derived from an EMBL/GenBank/DDBJ whole genome shotgun (WGS) entry which is preliminary data.</text>
</comment>
<dbReference type="PANTHER" id="PTHR43255:SF2">
    <property type="entry name" value="HETERODISULFIDE REDUCTASE RELATED PROTEIN"/>
    <property type="match status" value="1"/>
</dbReference>
<evidence type="ECO:0000313" key="3">
    <source>
        <dbReference type="Proteomes" id="UP000610960"/>
    </source>
</evidence>
<gene>
    <name evidence="2" type="ORF">GCM10007981_01530</name>
</gene>
<dbReference type="Proteomes" id="UP000610960">
    <property type="component" value="Unassembled WGS sequence"/>
</dbReference>
<dbReference type="InterPro" id="IPR004017">
    <property type="entry name" value="Cys_rich_dom"/>
</dbReference>
<proteinExistence type="predicted"/>
<keyword evidence="3" id="KW-1185">Reference proteome</keyword>
<organism evidence="2 3">
    <name type="scientific">Thermocladium modestius</name>
    <dbReference type="NCBI Taxonomy" id="62609"/>
    <lineage>
        <taxon>Archaea</taxon>
        <taxon>Thermoproteota</taxon>
        <taxon>Thermoprotei</taxon>
        <taxon>Thermoproteales</taxon>
        <taxon>Thermoproteaceae</taxon>
        <taxon>Thermocladium</taxon>
    </lineage>
</organism>
<reference evidence="2" key="1">
    <citation type="journal article" date="2014" name="Int. J. Syst. Evol. Microbiol.">
        <title>Complete genome sequence of Corynebacterium casei LMG S-19264T (=DSM 44701T), isolated from a smear-ripened cheese.</title>
        <authorList>
            <consortium name="US DOE Joint Genome Institute (JGI-PGF)"/>
            <person name="Walter F."/>
            <person name="Albersmeier A."/>
            <person name="Kalinowski J."/>
            <person name="Ruckert C."/>
        </authorList>
    </citation>
    <scope>NUCLEOTIDE SEQUENCE</scope>
    <source>
        <strain evidence="2">JCM 10088</strain>
    </source>
</reference>
<dbReference type="PANTHER" id="PTHR43255">
    <property type="entry name" value="IRON-SULFUR-BINDING OXIDOREDUCTASE FADF-RELATED-RELATED"/>
    <property type="match status" value="1"/>
</dbReference>
<dbReference type="InterPro" id="IPR051460">
    <property type="entry name" value="HdrC_iron-sulfur_subunit"/>
</dbReference>
<dbReference type="Pfam" id="PF02754">
    <property type="entry name" value="CCG"/>
    <property type="match status" value="1"/>
</dbReference>